<sequence length="351" mass="41685">MSKNCILCEKPLYFWNQPIFGKGILKSLQRVCSSCFMRVNNKSPKTASNLKRYELSEIKNLLDLNKKIGYIENTAGFKVNTSIIPKATKATKATKDIGKWEVVYRKTKRWTQLGFGENDKFPGYGRLYEREFEVWYCEIGSKERKKVQKFSDKYPLNYNPRNPQNIIGEDVYTETLTNTKGYESLYTALDNKNRRRWYFALIKKKPLWIETERAIELETEKQTEIKVPEGWDLVKNHSEKWEALGYNNEFPGYGKIHEITFEIWYCNVGSKEKNNLTELKTELAIYQGNKLYYFERVYKQLNELNDVHLNFERLIRTNGYEQLYSATYKRQRWYLGIKKMTPRYIFTAGAN</sequence>
<accession>A0ABV5F0G0</accession>
<dbReference type="Proteomes" id="UP001589605">
    <property type="component" value="Unassembled WGS sequence"/>
</dbReference>
<protein>
    <recommendedName>
        <fullName evidence="3">HNH endonuclease</fullName>
    </recommendedName>
</protein>
<keyword evidence="2" id="KW-1185">Reference proteome</keyword>
<gene>
    <name evidence="1" type="ORF">ACFFVB_07540</name>
</gene>
<name>A0ABV5F0G0_9FLAO</name>
<evidence type="ECO:0000313" key="1">
    <source>
        <dbReference type="EMBL" id="MFB9052931.1"/>
    </source>
</evidence>
<dbReference type="RefSeq" id="WP_382382103.1">
    <property type="nucleotide sequence ID" value="NZ_JBHMEZ010000003.1"/>
</dbReference>
<evidence type="ECO:0008006" key="3">
    <source>
        <dbReference type="Google" id="ProtNLM"/>
    </source>
</evidence>
<evidence type="ECO:0000313" key="2">
    <source>
        <dbReference type="Proteomes" id="UP001589605"/>
    </source>
</evidence>
<comment type="caution">
    <text evidence="1">The sequence shown here is derived from an EMBL/GenBank/DDBJ whole genome shotgun (WGS) entry which is preliminary data.</text>
</comment>
<organism evidence="1 2">
    <name type="scientific">Formosa undariae</name>
    <dbReference type="NCBI Taxonomy" id="1325436"/>
    <lineage>
        <taxon>Bacteria</taxon>
        <taxon>Pseudomonadati</taxon>
        <taxon>Bacteroidota</taxon>
        <taxon>Flavobacteriia</taxon>
        <taxon>Flavobacteriales</taxon>
        <taxon>Flavobacteriaceae</taxon>
        <taxon>Formosa</taxon>
    </lineage>
</organism>
<dbReference type="EMBL" id="JBHMEZ010000003">
    <property type="protein sequence ID" value="MFB9052931.1"/>
    <property type="molecule type" value="Genomic_DNA"/>
</dbReference>
<reference evidence="1 2" key="1">
    <citation type="submission" date="2024-09" db="EMBL/GenBank/DDBJ databases">
        <authorList>
            <person name="Sun Q."/>
            <person name="Mori K."/>
        </authorList>
    </citation>
    <scope>NUCLEOTIDE SEQUENCE [LARGE SCALE GENOMIC DNA]</scope>
    <source>
        <strain evidence="1 2">CECT 8286</strain>
    </source>
</reference>
<proteinExistence type="predicted"/>